<proteinExistence type="predicted"/>
<dbReference type="Pfam" id="PF13240">
    <property type="entry name" value="Zn_Ribbon_1"/>
    <property type="match status" value="1"/>
</dbReference>
<keyword evidence="2" id="KW-1133">Transmembrane helix</keyword>
<accession>A0ABT1SUI6</accession>
<evidence type="ECO:0000259" key="3">
    <source>
        <dbReference type="Pfam" id="PF13240"/>
    </source>
</evidence>
<feature type="region of interest" description="Disordered" evidence="1">
    <location>
        <begin position="198"/>
        <end position="242"/>
    </location>
</feature>
<organism evidence="4 5">
    <name type="scientific">Megasphaera massiliensis</name>
    <dbReference type="NCBI Taxonomy" id="1232428"/>
    <lineage>
        <taxon>Bacteria</taxon>
        <taxon>Bacillati</taxon>
        <taxon>Bacillota</taxon>
        <taxon>Negativicutes</taxon>
        <taxon>Veillonellales</taxon>
        <taxon>Veillonellaceae</taxon>
        <taxon>Megasphaera</taxon>
    </lineage>
</organism>
<keyword evidence="2" id="KW-0812">Transmembrane</keyword>
<sequence>MFCNQCGEEVPEDSKFCPFCGASIIKKPKKVPISEPTEKNESSDDNFMDEEVKKKLRDIGKNPKSIGKNPKFMGTDSKNHASPNPEVKRKPYFLIIVAAVLTLIFFIRVYAQIQDEKAYKQGVQQLENNQYDTAASTFFRTHTDEGQELYKLASSFRQFSKGDYEMADYYLKEISIKNIEEKYPDLKDSIDAMKTKLDDTREARDKASQEKYEAERKQKKEEERQRAQEYQSTLHIGDPDNKIVDVMGTPEAKNTTQVDGHQSVQWVYRNTYIYTDDGIISAIQKFE</sequence>
<keyword evidence="2" id="KW-0472">Membrane</keyword>
<feature type="domain" description="Zinc-ribbon" evidence="3">
    <location>
        <begin position="2"/>
        <end position="23"/>
    </location>
</feature>
<evidence type="ECO:0000256" key="2">
    <source>
        <dbReference type="SAM" id="Phobius"/>
    </source>
</evidence>
<keyword evidence="5" id="KW-1185">Reference proteome</keyword>
<feature type="region of interest" description="Disordered" evidence="1">
    <location>
        <begin position="64"/>
        <end position="84"/>
    </location>
</feature>
<dbReference type="RefSeq" id="WP_062411340.1">
    <property type="nucleotide sequence ID" value="NZ_JAJCIO010000030.1"/>
</dbReference>
<feature type="compositionally biased region" description="Basic and acidic residues" evidence="1">
    <location>
        <begin position="198"/>
        <end position="227"/>
    </location>
</feature>
<reference evidence="4 5" key="1">
    <citation type="submission" date="2022-06" db="EMBL/GenBank/DDBJ databases">
        <title>Isolation of gut microbiota from human fecal samples.</title>
        <authorList>
            <person name="Pamer E.G."/>
            <person name="Barat B."/>
            <person name="Waligurski E."/>
            <person name="Medina S."/>
            <person name="Paddock L."/>
            <person name="Mostad J."/>
        </authorList>
    </citation>
    <scope>NUCLEOTIDE SEQUENCE [LARGE SCALE GENOMIC DNA]</scope>
    <source>
        <strain evidence="4 5">DFI.1.1</strain>
    </source>
</reference>
<feature type="transmembrane region" description="Helical" evidence="2">
    <location>
        <begin position="92"/>
        <end position="111"/>
    </location>
</feature>
<evidence type="ECO:0000313" key="4">
    <source>
        <dbReference type="EMBL" id="MCQ5343464.1"/>
    </source>
</evidence>
<name>A0ABT1SUI6_9FIRM</name>
<comment type="caution">
    <text evidence="4">The sequence shown here is derived from an EMBL/GenBank/DDBJ whole genome shotgun (WGS) entry which is preliminary data.</text>
</comment>
<protein>
    <submittedName>
        <fullName evidence="4">Zinc ribbon domain-containing protein</fullName>
    </submittedName>
</protein>
<evidence type="ECO:0000256" key="1">
    <source>
        <dbReference type="SAM" id="MobiDB-lite"/>
    </source>
</evidence>
<dbReference type="InterPro" id="IPR026870">
    <property type="entry name" value="Zinc_ribbon_dom"/>
</dbReference>
<dbReference type="Proteomes" id="UP001206692">
    <property type="component" value="Unassembled WGS sequence"/>
</dbReference>
<gene>
    <name evidence="4" type="ORF">NE675_10595</name>
</gene>
<evidence type="ECO:0000313" key="5">
    <source>
        <dbReference type="Proteomes" id="UP001206692"/>
    </source>
</evidence>
<dbReference type="EMBL" id="JANGEW010000024">
    <property type="protein sequence ID" value="MCQ5343464.1"/>
    <property type="molecule type" value="Genomic_DNA"/>
</dbReference>
<feature type="region of interest" description="Disordered" evidence="1">
    <location>
        <begin position="31"/>
        <end position="51"/>
    </location>
</feature>